<name>A0A2K8Z832_9BACT</name>
<dbReference type="Proteomes" id="UP000232883">
    <property type="component" value="Chromosome"/>
</dbReference>
<evidence type="ECO:0000313" key="2">
    <source>
        <dbReference type="Proteomes" id="UP000232883"/>
    </source>
</evidence>
<dbReference type="EMBL" id="CP025096">
    <property type="protein sequence ID" value="AUD06037.1"/>
    <property type="molecule type" value="Genomic_DNA"/>
</dbReference>
<dbReference type="AlphaFoldDB" id="A0A2K8Z832"/>
<accession>A0A2K8Z832</accession>
<sequence length="157" mass="17580">MSLYPSVIPKSESQLHDQFLTYQRLSSVIADSQLQILFEYAQERLNGLRLTNRLSSLQAILLRSGLQIFRIEMELASQDDSGEALPGYDLINLECCDDLVLETIATEISSAKHIVNQCGQEKLLASYEVTILLCALELLSAQLEKFGDGRLDSVQEQ</sequence>
<protein>
    <submittedName>
        <fullName evidence="1">Uncharacterized protein</fullName>
    </submittedName>
</protein>
<dbReference type="RefSeq" id="WP_100992588.1">
    <property type="nucleotide sequence ID" value="NZ_CP025096.1"/>
</dbReference>
<proteinExistence type="predicted"/>
<keyword evidence="2" id="KW-1185">Reference proteome</keyword>
<dbReference type="KEGG" id="spir:CWM47_31825"/>
<dbReference type="OrthoDB" id="953721at2"/>
<reference evidence="1 2" key="1">
    <citation type="submission" date="2017-11" db="EMBL/GenBank/DDBJ databases">
        <title>Taxonomic description and genome sequences of Spirosoma HA7 sp. nov., isolated from pollen microhabitat of Corylus avellana.</title>
        <authorList>
            <person name="Ambika Manirajan B."/>
            <person name="Suarez C."/>
            <person name="Ratering S."/>
            <person name="Geissler-Plaum R."/>
            <person name="Cardinale M."/>
            <person name="Sylvia S."/>
        </authorList>
    </citation>
    <scope>NUCLEOTIDE SEQUENCE [LARGE SCALE GENOMIC DNA]</scope>
    <source>
        <strain evidence="1 2">HA7</strain>
    </source>
</reference>
<evidence type="ECO:0000313" key="1">
    <source>
        <dbReference type="EMBL" id="AUD06037.1"/>
    </source>
</evidence>
<gene>
    <name evidence="1" type="ORF">CWM47_31825</name>
</gene>
<organism evidence="1 2">
    <name type="scientific">Spirosoma pollinicola</name>
    <dbReference type="NCBI Taxonomy" id="2057025"/>
    <lineage>
        <taxon>Bacteria</taxon>
        <taxon>Pseudomonadati</taxon>
        <taxon>Bacteroidota</taxon>
        <taxon>Cytophagia</taxon>
        <taxon>Cytophagales</taxon>
        <taxon>Cytophagaceae</taxon>
        <taxon>Spirosoma</taxon>
    </lineage>
</organism>